<protein>
    <submittedName>
        <fullName evidence="1">Uncharacterized protein</fullName>
    </submittedName>
</protein>
<keyword evidence="2" id="KW-1185">Reference proteome</keyword>
<reference evidence="1" key="1">
    <citation type="submission" date="2017-09" db="EMBL/GenBank/DDBJ databases">
        <title>Complete Genome Sequence of ansamitocin-producing Bacterium Actinosynnema pretiosum X47.</title>
        <authorList>
            <person name="Cao G."/>
            <person name="Zong G."/>
            <person name="Zhong C."/>
            <person name="Fu J."/>
        </authorList>
    </citation>
    <scope>NUCLEOTIDE SEQUENCE [LARGE SCALE GENOMIC DNA]</scope>
    <source>
        <strain evidence="1">X47</strain>
    </source>
</reference>
<dbReference type="AlphaFoldDB" id="A0A290Z4E3"/>
<evidence type="ECO:0000313" key="2">
    <source>
        <dbReference type="Proteomes" id="UP000218505"/>
    </source>
</evidence>
<sequence length="195" mass="21575">MALAWRPLDEQAIGRVLALADTPWGDLDDAWASTGWELPGGVALSHQVFEELEYRFDLPEGPVRFGADETALTSASLDFAWFAPDPEDVPEGDWPEGWQLAEDASRADFTARYAEGVAALTAVLGEPERTGGHDEELGWQHALWRRGENTVVVVAQGEQFDQYGESEAALLWVVRHRGEVPDGEEFYEWLCGAGE</sequence>
<dbReference type="KEGG" id="apre:CNX65_11655"/>
<proteinExistence type="predicted"/>
<dbReference type="RefSeq" id="WP_096492800.1">
    <property type="nucleotide sequence ID" value="NZ_CP023445.1"/>
</dbReference>
<name>A0A290Z4E3_9PSEU</name>
<organism evidence="1 2">
    <name type="scientific">Actinosynnema pretiosum</name>
    <dbReference type="NCBI Taxonomy" id="42197"/>
    <lineage>
        <taxon>Bacteria</taxon>
        <taxon>Bacillati</taxon>
        <taxon>Actinomycetota</taxon>
        <taxon>Actinomycetes</taxon>
        <taxon>Pseudonocardiales</taxon>
        <taxon>Pseudonocardiaceae</taxon>
        <taxon>Actinosynnema</taxon>
    </lineage>
</organism>
<evidence type="ECO:0000313" key="1">
    <source>
        <dbReference type="EMBL" id="ATE53868.1"/>
    </source>
</evidence>
<gene>
    <name evidence="1" type="ORF">CNX65_11655</name>
</gene>
<dbReference type="EMBL" id="CP023445">
    <property type="protein sequence ID" value="ATE53868.1"/>
    <property type="molecule type" value="Genomic_DNA"/>
</dbReference>
<accession>A0A290Z4E3</accession>
<dbReference type="Proteomes" id="UP000218505">
    <property type="component" value="Chromosome"/>
</dbReference>